<evidence type="ECO:0000256" key="1">
    <source>
        <dbReference type="ARBA" id="ARBA00006007"/>
    </source>
</evidence>
<reference evidence="2" key="3">
    <citation type="journal article" date="2019" name="BMC Res. Notes">
        <title>Complete genome sequence of the Sulfodiicoccus acidiphilus strain HS-1T, the first crenarchaeon that lacks polB3, isolated from an acidic hot spring in Ohwaku-dani, Hakone, Japan.</title>
        <authorList>
            <person name="Sakai H.D."/>
            <person name="Kurosawa N."/>
        </authorList>
    </citation>
    <scope>NUCLEOTIDE SEQUENCE</scope>
    <source>
        <strain evidence="2">HS-1</strain>
    </source>
</reference>
<comment type="similarity">
    <text evidence="1">Belongs to the BtpA family.</text>
</comment>
<keyword evidence="4" id="KW-1185">Reference proteome</keyword>
<gene>
    <name evidence="3" type="ORF">GCM10007116_20520</name>
    <name evidence="2" type="ORF">HS1genome_2199</name>
</gene>
<dbReference type="CDD" id="cd04722">
    <property type="entry name" value="TIM_phosphate_binding"/>
    <property type="match status" value="1"/>
</dbReference>
<evidence type="ECO:0000313" key="3">
    <source>
        <dbReference type="EMBL" id="GGU03567.1"/>
    </source>
</evidence>
<reference evidence="3" key="4">
    <citation type="submission" date="2020-09" db="EMBL/GenBank/DDBJ databases">
        <authorList>
            <person name="Sun Q."/>
            <person name="Ohkuma M."/>
        </authorList>
    </citation>
    <scope>NUCLEOTIDE SEQUENCE</scope>
    <source>
        <strain evidence="3">JCM 31740</strain>
    </source>
</reference>
<name>A0A348B6K8_9CREN</name>
<reference evidence="4" key="2">
    <citation type="submission" date="2018-04" db="EMBL/GenBank/DDBJ databases">
        <title>Complete genome sequence of Sulfodiicoccus acidiphilus strain HS-1.</title>
        <authorList>
            <person name="Sakai H.D."/>
            <person name="Kurosawa N."/>
        </authorList>
    </citation>
    <scope>NUCLEOTIDE SEQUENCE [LARGE SCALE GENOMIC DNA]</scope>
    <source>
        <strain evidence="4">HS-1</strain>
    </source>
</reference>
<sequence>MMRKVLKLFKLQTNVKSKLIIGMIHMPPLPGSPNSVLTLEQLMDYAVSEARTLEEAGVGAAIVENLGDYPFFKDEVPAVTVAVMTLLAREVRKSSSLMVGVNLLRNACSQALSVAYAAGAHFIRCNVLNGVYATDQGIVEGKGAEVLRLRKYLGAKVQIFADVHVKHAYPLYNVPIDIAAQDLAERGGADAVIVSGPRSPIPPDLDRLRKVRSVVSKPILVGSGISLSNFRDYCREADGLIVGEYDFKVNGEVGGRSLGESYAKLVRGCGD</sequence>
<dbReference type="Proteomes" id="UP000616143">
    <property type="component" value="Unassembled WGS sequence"/>
</dbReference>
<dbReference type="AlphaFoldDB" id="A0A348B6K8"/>
<dbReference type="KEGG" id="sacd:HS1genome_2199"/>
<dbReference type="PANTHER" id="PTHR21381">
    <property type="entry name" value="ZGC:162297"/>
    <property type="match status" value="1"/>
</dbReference>
<evidence type="ECO:0000313" key="4">
    <source>
        <dbReference type="Proteomes" id="UP000276741"/>
    </source>
</evidence>
<evidence type="ECO:0000313" key="2">
    <source>
        <dbReference type="EMBL" id="BBD73810.1"/>
    </source>
</evidence>
<proteinExistence type="inferred from homology"/>
<protein>
    <recommendedName>
        <fullName evidence="5">Photosystem I assembly BtpA</fullName>
    </recommendedName>
</protein>
<dbReference type="Pfam" id="PF03437">
    <property type="entry name" value="BtpA"/>
    <property type="match status" value="1"/>
</dbReference>
<dbReference type="PIRSF" id="PIRSF005956">
    <property type="entry name" value="BtpA"/>
    <property type="match status" value="1"/>
</dbReference>
<organism evidence="2 4">
    <name type="scientific">Sulfodiicoccus acidiphilus</name>
    <dbReference type="NCBI Taxonomy" id="1670455"/>
    <lineage>
        <taxon>Archaea</taxon>
        <taxon>Thermoproteota</taxon>
        <taxon>Thermoprotei</taxon>
        <taxon>Sulfolobales</taxon>
        <taxon>Sulfolobaceae</taxon>
        <taxon>Sulfodiicoccus</taxon>
    </lineage>
</organism>
<dbReference type="EMBL" id="BMQS01000026">
    <property type="protein sequence ID" value="GGU03567.1"/>
    <property type="molecule type" value="Genomic_DNA"/>
</dbReference>
<dbReference type="PANTHER" id="PTHR21381:SF3">
    <property type="entry name" value="SGC REGION PROTEIN SGCQ-RELATED"/>
    <property type="match status" value="1"/>
</dbReference>
<dbReference type="InterPro" id="IPR011060">
    <property type="entry name" value="RibuloseP-bd_barrel"/>
</dbReference>
<dbReference type="Proteomes" id="UP000276741">
    <property type="component" value="Chromosome"/>
</dbReference>
<accession>A0A348B6K8</accession>
<reference evidence="3" key="1">
    <citation type="journal article" date="2014" name="Int. J. Syst. Evol. Microbiol.">
        <title>Complete genome sequence of Corynebacterium casei LMG S-19264T (=DSM 44701T), isolated from a smear-ripened cheese.</title>
        <authorList>
            <consortium name="US DOE Joint Genome Institute (JGI-PGF)"/>
            <person name="Walter F."/>
            <person name="Albersmeier A."/>
            <person name="Kalinowski J."/>
            <person name="Ruckert C."/>
        </authorList>
    </citation>
    <scope>NUCLEOTIDE SEQUENCE</scope>
    <source>
        <strain evidence="3">JCM 31740</strain>
    </source>
</reference>
<evidence type="ECO:0008006" key="5">
    <source>
        <dbReference type="Google" id="ProtNLM"/>
    </source>
</evidence>
<dbReference type="EMBL" id="AP018553">
    <property type="protein sequence ID" value="BBD73810.1"/>
    <property type="molecule type" value="Genomic_DNA"/>
</dbReference>
<dbReference type="NCBIfam" id="TIGR00259">
    <property type="entry name" value="thylakoid_BtpA"/>
    <property type="match status" value="1"/>
</dbReference>
<dbReference type="SUPFAM" id="SSF51366">
    <property type="entry name" value="Ribulose-phoshate binding barrel"/>
    <property type="match status" value="1"/>
</dbReference>
<dbReference type="InterPro" id="IPR005137">
    <property type="entry name" value="BtpA"/>
</dbReference>